<evidence type="ECO:0000313" key="2">
    <source>
        <dbReference type="EMBL" id="QCX40509.1"/>
    </source>
</evidence>
<dbReference type="Proteomes" id="UP000306229">
    <property type="component" value="Chromosome"/>
</dbReference>
<dbReference type="Pfam" id="PF25593">
    <property type="entry name" value="GldD_lipo"/>
    <property type="match status" value="1"/>
</dbReference>
<evidence type="ECO:0000256" key="1">
    <source>
        <dbReference type="SAM" id="SignalP"/>
    </source>
</evidence>
<proteinExistence type="predicted"/>
<feature type="signal peptide" evidence="1">
    <location>
        <begin position="1"/>
        <end position="22"/>
    </location>
</feature>
<dbReference type="EMBL" id="CP040749">
    <property type="protein sequence ID" value="QCX40509.1"/>
    <property type="molecule type" value="Genomic_DNA"/>
</dbReference>
<dbReference type="RefSeq" id="WP_138951580.1">
    <property type="nucleotide sequence ID" value="NZ_CP040749.1"/>
</dbReference>
<feature type="chain" id="PRO_5023077850" evidence="1">
    <location>
        <begin position="23"/>
        <end position="188"/>
    </location>
</feature>
<evidence type="ECO:0000313" key="3">
    <source>
        <dbReference type="Proteomes" id="UP000306229"/>
    </source>
</evidence>
<dbReference type="AlphaFoldDB" id="A0A5B7TUH0"/>
<organism evidence="2 3">
    <name type="scientific">Aureibaculum algae</name>
    <dbReference type="NCBI Taxonomy" id="2584122"/>
    <lineage>
        <taxon>Bacteria</taxon>
        <taxon>Pseudomonadati</taxon>
        <taxon>Bacteroidota</taxon>
        <taxon>Flavobacteriia</taxon>
        <taxon>Flavobacteriales</taxon>
        <taxon>Flavobacteriaceae</taxon>
        <taxon>Aureibaculum</taxon>
    </lineage>
</organism>
<keyword evidence="3" id="KW-1185">Reference proteome</keyword>
<dbReference type="NCBIfam" id="TIGR03512">
    <property type="entry name" value="GldD_lipo"/>
    <property type="match status" value="1"/>
</dbReference>
<reference evidence="2 3" key="1">
    <citation type="submission" date="2019-05" db="EMBL/GenBank/DDBJ databases">
        <title>Algicella ahnfeltiae gen. nov., sp. nov., a novel marine bacterium of the family Flavobacteriaceae isolated from a red alga.</title>
        <authorList>
            <person name="Nedashkovskaya O.I."/>
            <person name="Kukhlevskiy A.D."/>
            <person name="Kim S.-G."/>
            <person name="Zhukova N.V."/>
            <person name="Mikhailov V.V."/>
        </authorList>
    </citation>
    <scope>NUCLEOTIDE SEQUENCE [LARGE SCALE GENOMIC DNA]</scope>
    <source>
        <strain evidence="2 3">10Alg115</strain>
    </source>
</reference>
<keyword evidence="2" id="KW-0449">Lipoprotein</keyword>
<gene>
    <name evidence="2" type="primary">gldD</name>
    <name evidence="2" type="ORF">FF125_19430</name>
</gene>
<name>A0A5B7TUH0_9FLAO</name>
<dbReference type="InterPro" id="IPR019850">
    <property type="entry name" value="GldD-like"/>
</dbReference>
<accession>A0A5B7TUH0</accession>
<keyword evidence="1" id="KW-0732">Signal</keyword>
<dbReference type="PROSITE" id="PS51257">
    <property type="entry name" value="PROKAR_LIPOPROTEIN"/>
    <property type="match status" value="1"/>
</dbReference>
<dbReference type="OrthoDB" id="679501at2"/>
<dbReference type="KEGG" id="fbe:FF125_19430"/>
<protein>
    <submittedName>
        <fullName evidence="2">Gliding motility lipoprotein GldD</fullName>
    </submittedName>
</protein>
<sequence length="188" mass="21658">MLHQLKNIILFAVLTLSFTSCSNEEYLPKPKAFLRLAYAAPNYKEIVSDCPYTFEVPDNTQTKFNEKCWINIKYPKLKASLNITYRGVENNLSELLSEAEKLTYNHTIKADNIITKDYENTEFQKYGALREVIGNAASSLQFHLTDKTGHFITGALYFEAKPNYDSILPAVKFIEKDIEHIMETLSWK</sequence>